<keyword evidence="4 10" id="KW-0479">Metal-binding</keyword>
<evidence type="ECO:0000256" key="6">
    <source>
        <dbReference type="ARBA" id="ARBA00022786"/>
    </source>
</evidence>
<dbReference type="Pfam" id="PF02617">
    <property type="entry name" value="ClpS"/>
    <property type="match status" value="1"/>
</dbReference>
<dbReference type="OrthoDB" id="26387at2759"/>
<evidence type="ECO:0000256" key="11">
    <source>
        <dbReference type="SAM" id="Coils"/>
    </source>
</evidence>
<keyword evidence="5 10" id="KW-0863">Zinc-finger</keyword>
<keyword evidence="14" id="KW-1185">Reference proteome</keyword>
<dbReference type="Pfam" id="PF18995">
    <property type="entry name" value="PRT6_C"/>
    <property type="match status" value="1"/>
</dbReference>
<dbReference type="Proteomes" id="UP001152885">
    <property type="component" value="Unassembled WGS sequence"/>
</dbReference>
<evidence type="ECO:0000313" key="14">
    <source>
        <dbReference type="Proteomes" id="UP001152885"/>
    </source>
</evidence>
<evidence type="ECO:0000313" key="13">
    <source>
        <dbReference type="EMBL" id="CAI5759304.1"/>
    </source>
</evidence>
<evidence type="ECO:0000256" key="2">
    <source>
        <dbReference type="ARBA" id="ARBA00004906"/>
    </source>
</evidence>
<dbReference type="SUPFAM" id="SSF54736">
    <property type="entry name" value="ClpS-like"/>
    <property type="match status" value="1"/>
</dbReference>
<dbReference type="PANTHER" id="PTHR21497:SF26">
    <property type="entry name" value="E3 UBIQUITIN-PROTEIN LIGASE UBR1"/>
    <property type="match status" value="1"/>
</dbReference>
<evidence type="ECO:0000256" key="9">
    <source>
        <dbReference type="PROSITE-ProRule" id="PRU00508"/>
    </source>
</evidence>
<evidence type="ECO:0000256" key="10">
    <source>
        <dbReference type="RuleBase" id="RU366018"/>
    </source>
</evidence>
<evidence type="ECO:0000256" key="1">
    <source>
        <dbReference type="ARBA" id="ARBA00000900"/>
    </source>
</evidence>
<evidence type="ECO:0000256" key="4">
    <source>
        <dbReference type="ARBA" id="ARBA00022723"/>
    </source>
</evidence>
<comment type="similarity">
    <text evidence="8 10">Belongs to the E3 ubiquitin-protein ligase UBR1-like family.</text>
</comment>
<name>A0A9W4TVV1_9ASCO</name>
<dbReference type="InterPro" id="IPR055194">
    <property type="entry name" value="UBR1-like_WH"/>
</dbReference>
<keyword evidence="11" id="KW-0175">Coiled coil</keyword>
<feature type="zinc finger region" description="UBR-type" evidence="9">
    <location>
        <begin position="94"/>
        <end position="167"/>
    </location>
</feature>
<dbReference type="GO" id="GO:0005737">
    <property type="term" value="C:cytoplasm"/>
    <property type="evidence" value="ECO:0007669"/>
    <property type="project" value="TreeGrafter"/>
</dbReference>
<dbReference type="InterPro" id="IPR003126">
    <property type="entry name" value="Znf_UBR"/>
</dbReference>
<dbReference type="GO" id="GO:0061630">
    <property type="term" value="F:ubiquitin protein ligase activity"/>
    <property type="evidence" value="ECO:0007669"/>
    <property type="project" value="UniProtKB-UniRule"/>
</dbReference>
<dbReference type="FunFam" id="2.10.110.30:FF:000002">
    <property type="entry name" value="Putative e3 ubiquitin-protein ligase ubr3"/>
    <property type="match status" value="1"/>
</dbReference>
<comment type="function">
    <text evidence="10">Ubiquitin ligase protein which is a component of the N-end rule pathway. Recognizes and binds to proteins bearing specific N-terminal residues that are destabilizing according to the N-end rule, leading to their ubiquitination and subsequent degradation.</text>
</comment>
<dbReference type="CDD" id="cd19672">
    <property type="entry name" value="UBR-box_UBR1_like"/>
    <property type="match status" value="1"/>
</dbReference>
<dbReference type="PROSITE" id="PS51157">
    <property type="entry name" value="ZF_UBR"/>
    <property type="match status" value="1"/>
</dbReference>
<dbReference type="GO" id="GO:0008270">
    <property type="term" value="F:zinc ion binding"/>
    <property type="evidence" value="ECO:0007669"/>
    <property type="project" value="UniProtKB-UniRule"/>
</dbReference>
<dbReference type="EMBL" id="CANTUO010000004">
    <property type="protein sequence ID" value="CAI5759304.1"/>
    <property type="molecule type" value="Genomic_DNA"/>
</dbReference>
<accession>A0A9W4TVV1</accession>
<feature type="domain" description="UBR-type" evidence="12">
    <location>
        <begin position="94"/>
        <end position="167"/>
    </location>
</feature>
<reference evidence="13" key="1">
    <citation type="submission" date="2022-12" db="EMBL/GenBank/DDBJ databases">
        <authorList>
            <person name="Brejova B."/>
        </authorList>
    </citation>
    <scope>NUCLEOTIDE SEQUENCE</scope>
</reference>
<keyword evidence="7 10" id="KW-0862">Zinc</keyword>
<dbReference type="PANTHER" id="PTHR21497">
    <property type="entry name" value="UBIQUITIN LIGASE E3 ALPHA-RELATED"/>
    <property type="match status" value="1"/>
</dbReference>
<comment type="caution">
    <text evidence="13">The sequence shown here is derived from an EMBL/GenBank/DDBJ whole genome shotgun (WGS) entry which is preliminary data.</text>
</comment>
<sequence>MDSDSLKRFLVHLPARSEYKENYLLKHSINKVLYYCITNEGDSLNKLFPSISEDELNDFKTNGYNFDLKRGTNIIRPFYLNKNSNKNYSHPPDKACARAFKMGEPVYNCEDCGFDETCVICSYCFNEQDHINHNVSTYTSHGNNGGICDCGDPEAFINKLNCKCQMKKTVETDDDFSDILNSLYKTMKVVIDYILDVTNFSLLTLPFIHAHVNKDLIALNSKSISNYSALPSGHYGGAIDLNSDDEWYLLLWNDEFHNLQQAVNSIRAGSGVDEGKANEIANRIDKDGFCILKKADKFEKLLEFKRLVEQDGLVATIISARDYMKEAIVRNLISWLNDILNFNQNSQIRNAAQSYFAELMLEPDFQLSKVFPAEFISGIASNEKKTYFENGVPYEGQIVNLNYHSLQEPVDKLNLLRPVTTLFESVKYDKLANSRLQYFLLFQIRLSKKIRKQLKLFFVSPFVTDLNTKNIFAKQFIEIYPNLLTIKALTDREEDLNLLRDITSQLFTCPLTIKNVLSNDQIGYIIAPIIDIIENFSSVWVNDFKIYVEESHNHEQIAIRKAISIGIHNLVNFMSLNFTGGKVANFFKPQNFTFLVLLLKCFQGFWPVVRKLGDHVEREILDFKIHLSISIPLLSSIRALSTSQSNNAGVDKAINLLLKLLLNRKWPKLEDGVLDFKVSAEPIGFINPLSSLLSFLLQNRGIENYTDFLEAYKAEFINISDISLRSIVLGSQAKTGLWVRNGLSISHQATLYFGSTMAEYTFFRDFHINQIGILFEDSTTAFKNMLTRWEIQSWYANEVKHEDTIYEEKFPSIIERFVTFIYNMVSDRSFFIHHSTEERAIRKAKLSMAYVLADKARSYTILKQKLDVDSIEISNFDDILYEIADYQPPSALVDTGLYRLKDSWYDQLDAINLFLDPNKFQTVSEALIKNKAKTKKIKEDNVVLIPHISLCDNEFVNKNIGNFVKTKHFIKLIYKLLQVAIDTSDETFLPHLLHLIHLIILDDELIHGEKYLNENFVSIPVSDLLLTIVESKMSKFVIQKADYLVDQFVKKDERIIECLIDCFGEEYVATYKKRKVNLFETETERKRRQAEERKNKILKKFSKQREKFITQNKDLHDEVADKKDEVKSTKFRTCVLCGEEENHDKPFGIMVSTTKPPIFWKVPDTPNDVTRVAFKNWDKDSIINSGNTYGIGYDTEKSQYEISKNIFEYNVLSTCGHTIHYDCFIRGAEGLRHYPCPLCHNLHDLFIPSFICASENKLDEQFTYDEPKNIKYNQIVQSNNIKDKMNHLNQNLLSDEYFSDREVYLDFMQVLYTPFHVLKTKEYLKVADGHEKAFNSFMNWTVALANTIRMNEIATRVNGREAYVNFLDQIPGAAKTLIISMIQARSLMPEYKSTSLINDDPLDLKDEVKKYWDSDDLLDSIFSEVVNLFFLTDESLATLTRLGMIKLICVSICSLIERFEEVDVSYFGYIDIKVDVSKDKKDLIEQIIHRYGYSLPYYDDLLAKTYICVEKLLMIYLRQIVIFQDCLTCQSLGDNTYESSKEIQTLKLDLESGNLVNALTKALKIPSYEKVLYHIIERTPNVLETNIFEIVQYSKIAKYQSNGILALDYPGIIHLVNLPSDYHSCILCCPQASRDHSICLLCSKWVQNKHFLDHMSKCSSNMAILFNPKANLLKTIVYIGSNPITIDIPAPYLTKHGEVKTQRYKGKATLNEFRYHYLNKLWLNQGLYGFVTRNLFGSNPAFGGVGIGGLNINLDRTNDIFDIDEDDEDFMWEDMDDDDVLFMPN</sequence>
<feature type="coiled-coil region" evidence="11">
    <location>
        <begin position="1080"/>
        <end position="1107"/>
    </location>
</feature>
<evidence type="ECO:0000256" key="3">
    <source>
        <dbReference type="ARBA" id="ARBA00022679"/>
    </source>
</evidence>
<proteinExistence type="inferred from homology"/>
<keyword evidence="3 10" id="KW-0808">Transferase</keyword>
<keyword evidence="6 10" id="KW-0833">Ubl conjugation pathway</keyword>
<dbReference type="Gene3D" id="2.10.110.30">
    <property type="match status" value="1"/>
</dbReference>
<dbReference type="GO" id="GO:0016567">
    <property type="term" value="P:protein ubiquitination"/>
    <property type="evidence" value="ECO:0007669"/>
    <property type="project" value="UniProtKB-UniRule"/>
</dbReference>
<dbReference type="EC" id="2.3.2.27" evidence="10"/>
<dbReference type="SMART" id="SM00396">
    <property type="entry name" value="ZnF_UBR1"/>
    <property type="match status" value="1"/>
</dbReference>
<evidence type="ECO:0000256" key="7">
    <source>
        <dbReference type="ARBA" id="ARBA00022833"/>
    </source>
</evidence>
<comment type="pathway">
    <text evidence="2 10">Protein modification; protein ubiquitination.</text>
</comment>
<dbReference type="GO" id="GO:0071596">
    <property type="term" value="P:ubiquitin-dependent protein catabolic process via the N-end rule pathway"/>
    <property type="evidence" value="ECO:0007669"/>
    <property type="project" value="UniProtKB-UniRule"/>
</dbReference>
<evidence type="ECO:0000259" key="12">
    <source>
        <dbReference type="PROSITE" id="PS51157"/>
    </source>
</evidence>
<dbReference type="Pfam" id="PF22960">
    <property type="entry name" value="WHD_UBR1"/>
    <property type="match status" value="1"/>
</dbReference>
<dbReference type="GO" id="GO:0000151">
    <property type="term" value="C:ubiquitin ligase complex"/>
    <property type="evidence" value="ECO:0007669"/>
    <property type="project" value="TreeGrafter"/>
</dbReference>
<gene>
    <name evidence="13" type="ORF">CANVERA_P3814</name>
</gene>
<dbReference type="InterPro" id="IPR003769">
    <property type="entry name" value="ClpS_core"/>
</dbReference>
<dbReference type="InterPro" id="IPR014719">
    <property type="entry name" value="Ribosomal_bL12_C/ClpS-like"/>
</dbReference>
<organism evidence="13 14">
    <name type="scientific">Candida verbasci</name>
    <dbReference type="NCBI Taxonomy" id="1227364"/>
    <lineage>
        <taxon>Eukaryota</taxon>
        <taxon>Fungi</taxon>
        <taxon>Dikarya</taxon>
        <taxon>Ascomycota</taxon>
        <taxon>Saccharomycotina</taxon>
        <taxon>Pichiomycetes</taxon>
        <taxon>Debaryomycetaceae</taxon>
        <taxon>Candida/Lodderomyces clade</taxon>
        <taxon>Candida</taxon>
    </lineage>
</organism>
<dbReference type="InterPro" id="IPR039164">
    <property type="entry name" value="UBR1-like"/>
</dbReference>
<comment type="catalytic activity">
    <reaction evidence="1 10">
        <text>S-ubiquitinyl-[E2 ubiquitin-conjugating enzyme]-L-cysteine + [acceptor protein]-L-lysine = [E2 ubiquitin-conjugating enzyme]-L-cysteine + N(6)-ubiquitinyl-[acceptor protein]-L-lysine.</text>
        <dbReference type="EC" id="2.3.2.27"/>
    </reaction>
</comment>
<evidence type="ECO:0000256" key="8">
    <source>
        <dbReference type="ARBA" id="ARBA00046341"/>
    </source>
</evidence>
<evidence type="ECO:0000256" key="5">
    <source>
        <dbReference type="ARBA" id="ARBA00022771"/>
    </source>
</evidence>
<dbReference type="Pfam" id="PF02207">
    <property type="entry name" value="zf-UBR"/>
    <property type="match status" value="1"/>
</dbReference>
<protein>
    <recommendedName>
        <fullName evidence="10">E3 ubiquitin-protein ligase</fullName>
        <ecNumber evidence="10">2.3.2.27</ecNumber>
    </recommendedName>
</protein>
<dbReference type="InterPro" id="IPR044046">
    <property type="entry name" value="E3_ligase_UBR-like_C"/>
</dbReference>